<comment type="subcellular location">
    <subcellularLocation>
        <location evidence="1">Cytoplasm</location>
        <location evidence="1">Cytoskeleton</location>
    </subcellularLocation>
</comment>
<evidence type="ECO:0000259" key="11">
    <source>
        <dbReference type="PROSITE" id="PS50056"/>
    </source>
</evidence>
<feature type="region of interest" description="Disordered" evidence="9">
    <location>
        <begin position="1082"/>
        <end position="1101"/>
    </location>
</feature>
<dbReference type="InterPro" id="IPR016130">
    <property type="entry name" value="Tyr_Pase_AS"/>
</dbReference>
<evidence type="ECO:0000256" key="5">
    <source>
        <dbReference type="ARBA" id="ARBA00022801"/>
    </source>
</evidence>
<evidence type="ECO:0000259" key="12">
    <source>
        <dbReference type="PROSITE" id="PS51998"/>
    </source>
</evidence>
<feature type="compositionally biased region" description="Polar residues" evidence="9">
    <location>
        <begin position="617"/>
        <end position="629"/>
    </location>
</feature>
<evidence type="ECO:0000259" key="10">
    <source>
        <dbReference type="PROSITE" id="PS50054"/>
    </source>
</evidence>
<comment type="similarity">
    <text evidence="2">Belongs to the protein-tyrosine phosphatase family.</text>
</comment>
<keyword evidence="5" id="KW-0378">Hydrolase</keyword>
<feature type="domain" description="Tyrosine specific protein phosphatases" evidence="11">
    <location>
        <begin position="344"/>
        <end position="403"/>
    </location>
</feature>
<dbReference type="SMART" id="SM00195">
    <property type="entry name" value="DSPc"/>
    <property type="match status" value="1"/>
</dbReference>
<evidence type="ECO:0000313" key="13">
    <source>
        <dbReference type="Proteomes" id="UP000008854"/>
    </source>
</evidence>
<keyword evidence="6" id="KW-0904">Protein phosphatase</keyword>
<dbReference type="Gene3D" id="3.90.190.10">
    <property type="entry name" value="Protein tyrosine phosphatase superfamily"/>
    <property type="match status" value="1"/>
</dbReference>
<dbReference type="STRING" id="6183.A0A5K4ENW3"/>
<evidence type="ECO:0000256" key="8">
    <source>
        <dbReference type="ARBA" id="ARBA00048336"/>
    </source>
</evidence>
<dbReference type="GO" id="GO:0004722">
    <property type="term" value="F:protein serine/threonine phosphatase activity"/>
    <property type="evidence" value="ECO:0007669"/>
    <property type="project" value="UniProtKB-EC"/>
</dbReference>
<dbReference type="SUPFAM" id="SSF52799">
    <property type="entry name" value="(Phosphotyrosine protein) phosphatases II"/>
    <property type="match status" value="1"/>
</dbReference>
<evidence type="ECO:0000313" key="14">
    <source>
        <dbReference type="WBParaSite" id="Smp_138310.2"/>
    </source>
</evidence>
<dbReference type="PROSITE" id="PS50056">
    <property type="entry name" value="TYR_PHOSPHATASE_2"/>
    <property type="match status" value="1"/>
</dbReference>
<dbReference type="AlphaFoldDB" id="A0A5K4ENW3"/>
<dbReference type="PROSITE" id="PS51998">
    <property type="entry name" value="DEK_C"/>
    <property type="match status" value="1"/>
</dbReference>
<keyword evidence="4" id="KW-0963">Cytoplasm</keyword>
<feature type="region of interest" description="Disordered" evidence="9">
    <location>
        <begin position="600"/>
        <end position="629"/>
    </location>
</feature>
<dbReference type="InterPro" id="IPR000387">
    <property type="entry name" value="Tyr_Pase_dom"/>
</dbReference>
<accession>A0A5K4ENW3</accession>
<evidence type="ECO:0000256" key="3">
    <source>
        <dbReference type="ARBA" id="ARBA00013081"/>
    </source>
</evidence>
<dbReference type="EC" id="3.1.3.16" evidence="3"/>
<feature type="domain" description="Tyrosine-protein phosphatase" evidence="10">
    <location>
        <begin position="282"/>
        <end position="424"/>
    </location>
</feature>
<dbReference type="GO" id="GO:0030837">
    <property type="term" value="P:negative regulation of actin filament polymerization"/>
    <property type="evidence" value="ECO:0007669"/>
    <property type="project" value="InterPro"/>
</dbReference>
<evidence type="ECO:0000256" key="9">
    <source>
        <dbReference type="SAM" id="MobiDB-lite"/>
    </source>
</evidence>
<dbReference type="PROSITE" id="PS00383">
    <property type="entry name" value="TYR_PHOSPHATASE_1"/>
    <property type="match status" value="1"/>
</dbReference>
<organism evidence="13 14">
    <name type="scientific">Schistosoma mansoni</name>
    <name type="common">Blood fluke</name>
    <dbReference type="NCBI Taxonomy" id="6183"/>
    <lineage>
        <taxon>Eukaryota</taxon>
        <taxon>Metazoa</taxon>
        <taxon>Spiralia</taxon>
        <taxon>Lophotrochozoa</taxon>
        <taxon>Platyhelminthes</taxon>
        <taxon>Trematoda</taxon>
        <taxon>Digenea</taxon>
        <taxon>Strigeidida</taxon>
        <taxon>Schistosomatoidea</taxon>
        <taxon>Schistosomatidae</taxon>
        <taxon>Schistosoma</taxon>
    </lineage>
</organism>
<dbReference type="InterPro" id="IPR043588">
    <property type="entry name" value="SSH-N"/>
</dbReference>
<dbReference type="InterPro" id="IPR020422">
    <property type="entry name" value="TYR_PHOSPHATASE_DUAL_dom"/>
</dbReference>
<proteinExistence type="inferred from homology"/>
<dbReference type="PANTHER" id="PTHR45864">
    <property type="entry name" value="SLINGSHOT PROTEIN PHOSPHATASE HOMOLOG"/>
    <property type="match status" value="1"/>
</dbReference>
<evidence type="ECO:0000256" key="4">
    <source>
        <dbReference type="ARBA" id="ARBA00022490"/>
    </source>
</evidence>
<dbReference type="InterPro" id="IPR043587">
    <property type="entry name" value="Phosphatase_SSH-like"/>
</dbReference>
<dbReference type="WBParaSite" id="Smp_138310.2">
    <property type="protein sequence ID" value="Smp_138310.2"/>
    <property type="gene ID" value="Smp_138310"/>
</dbReference>
<evidence type="ECO:0000256" key="2">
    <source>
        <dbReference type="ARBA" id="ARBA00009580"/>
    </source>
</evidence>
<keyword evidence="7" id="KW-0206">Cytoskeleton</keyword>
<keyword evidence="13" id="KW-1185">Reference proteome</keyword>
<reference evidence="14" key="2">
    <citation type="submission" date="2019-11" db="UniProtKB">
        <authorList>
            <consortium name="WormBaseParasite"/>
        </authorList>
    </citation>
    <scope>IDENTIFICATION</scope>
    <source>
        <strain evidence="14">Puerto Rican</strain>
    </source>
</reference>
<sequence>MMCKGTAIDLNIHSRRNSGCIKSNDQMQDHLKRIVSILRFGDFIQLIIKLQSANPKPHQHRYCCVISTYGKLETEESFVLGVDITEGQATVGLVLEIWQDMSINLCGDGGFELITKHTVNQFKPVSVQALWAAFQAINKACQVARDKAYFCRGFTHDWVSYYHNLPASSTHQIQEWLKTDESDEFIQSLSCSPLSDSATDEDECKQEFGLGNLKERRIGKQRAEMEVLIRVKLQEIMYTVDLEEVTVFQLRELLEEGFKQPLHKFRHFIEKQILTICGQMDKASVIFDHVLLGTSFNASNRDELKRLNVTHILNVTREVDNFFPGDKFEYKNIRIYDDEQSTLLPYWEETHRFINEAKIMGTRCLVHCKMGISRSASTVIAYAMKENNWDLKTALSYVKARRPCVQPNPGFMRELHTYQGILEASSNRYKPIFHNNEVKSTKTVSPEYTSVDNQQNYCPPNVLINKSTGNEQDNNLSSSTMKVNMTSEKLEQNPYNSTVMNSSLIADGCLPTTLLSSSLSNFSSLKSSTSTVITTPLSSLSSPIVGQQSSSSSKCNDHFTNIIHQDCDCNCTLNLETELFAFKHSAIPDVTTKFTTNNNYLLNNNNNNNSKLDEQKQNSPSSLQQQRQEDNQLLMNGSSPLDNVVKSLSPSQMNRPVLWYFNDTNDDKAKSSGVVNSTIVAKDSHCLRQWHPDVFENVNGSDRHCILNNTNKLQKAISPSPSLRIAATSPCAITSVSNPQQHIHQLNYADTVSSMPWDYATELKMMPSTKHAKLCIIPYEPICIPLITCQLVLHASIIVSSLNIDKSITRKKHVDIEAITDDERTKYSDRKSTNVLYMSSKLSESNLLMTSVSQGKKEKILTSYESAFTPTLKWRKNQFICNNSNTTTTTTNILTTGNDVSNATFLSYPHQCDLMTQSTTKHQYMSPNDCINKSINDNSNDLKEISFIPLSNIKMALTERRKSSYPDLFMLNTNQNVTTNHAIVVLPERSHSTRSSRTSARLRPDNSWIMNYDSCIDNTVTSNSSNSISTTSNTTTTTNHYTITNSCSLFTSSSHLSSKANRTHDSPSVVVPQISDQSVISSKSVHSSLSSNNNENMKNISSTWHQSEVECLLAEG</sequence>
<dbReference type="ExpressionAtlas" id="A0A5K4ENW3">
    <property type="expression patterns" value="differential"/>
</dbReference>
<dbReference type="Pfam" id="PF08766">
    <property type="entry name" value="DEK_C"/>
    <property type="match status" value="1"/>
</dbReference>
<dbReference type="InterPro" id="IPR014876">
    <property type="entry name" value="DEK_C"/>
</dbReference>
<protein>
    <recommendedName>
        <fullName evidence="3">protein-serine/threonine phosphatase</fullName>
        <ecNumber evidence="3">3.1.3.16</ecNumber>
    </recommendedName>
</protein>
<feature type="domain" description="DEK-C" evidence="12">
    <location>
        <begin position="223"/>
        <end position="278"/>
    </location>
</feature>
<dbReference type="Pfam" id="PF00782">
    <property type="entry name" value="DSPc"/>
    <property type="match status" value="1"/>
</dbReference>
<evidence type="ECO:0000256" key="7">
    <source>
        <dbReference type="ARBA" id="ARBA00023212"/>
    </source>
</evidence>
<dbReference type="FunFam" id="3.90.190.10:FF:000004">
    <property type="entry name" value="Protein phosphatase Slingshot homolog 2"/>
    <property type="match status" value="1"/>
</dbReference>
<name>A0A5K4ENW3_SCHMA</name>
<dbReference type="PANTHER" id="PTHR45864:SF2">
    <property type="entry name" value="PROTEIN PHOSPHATASE SLINGSHOT"/>
    <property type="match status" value="1"/>
</dbReference>
<dbReference type="GO" id="GO:0003779">
    <property type="term" value="F:actin binding"/>
    <property type="evidence" value="ECO:0007669"/>
    <property type="project" value="InterPro"/>
</dbReference>
<comment type="catalytic activity">
    <reaction evidence="8">
        <text>O-phospho-L-threonyl-[protein] + H2O = L-threonyl-[protein] + phosphate</text>
        <dbReference type="Rhea" id="RHEA:47004"/>
        <dbReference type="Rhea" id="RHEA-COMP:11060"/>
        <dbReference type="Rhea" id="RHEA-COMP:11605"/>
        <dbReference type="ChEBI" id="CHEBI:15377"/>
        <dbReference type="ChEBI" id="CHEBI:30013"/>
        <dbReference type="ChEBI" id="CHEBI:43474"/>
        <dbReference type="ChEBI" id="CHEBI:61977"/>
        <dbReference type="EC" id="3.1.3.16"/>
    </reaction>
</comment>
<dbReference type="Proteomes" id="UP000008854">
    <property type="component" value="Unassembled WGS sequence"/>
</dbReference>
<dbReference type="InterPro" id="IPR000340">
    <property type="entry name" value="Dual-sp_phosphatase_cat-dom"/>
</dbReference>
<dbReference type="Pfam" id="PF23040">
    <property type="entry name" value="PH_SSH1-like_1st"/>
    <property type="match status" value="1"/>
</dbReference>
<evidence type="ECO:0000256" key="6">
    <source>
        <dbReference type="ARBA" id="ARBA00022912"/>
    </source>
</evidence>
<feature type="compositionally biased region" description="Low complexity" evidence="9">
    <location>
        <begin position="600"/>
        <end position="609"/>
    </location>
</feature>
<evidence type="ECO:0000256" key="1">
    <source>
        <dbReference type="ARBA" id="ARBA00004245"/>
    </source>
</evidence>
<dbReference type="PROSITE" id="PS50054">
    <property type="entry name" value="TYR_PHOSPHATASE_DUAL"/>
    <property type="match status" value="1"/>
</dbReference>
<dbReference type="InParanoid" id="A0A5K4ENW3"/>
<dbReference type="InterPro" id="IPR029021">
    <property type="entry name" value="Prot-tyrosine_phosphatase-like"/>
</dbReference>
<reference evidence="13" key="1">
    <citation type="journal article" date="2012" name="PLoS Negl. Trop. Dis.">
        <title>A systematically improved high quality genome and transcriptome of the human blood fluke Schistosoma mansoni.</title>
        <authorList>
            <person name="Protasio A.V."/>
            <person name="Tsai I.J."/>
            <person name="Babbage A."/>
            <person name="Nichol S."/>
            <person name="Hunt M."/>
            <person name="Aslett M.A."/>
            <person name="De Silva N."/>
            <person name="Velarde G.S."/>
            <person name="Anderson T.J."/>
            <person name="Clark R.C."/>
            <person name="Davidson C."/>
            <person name="Dillon G.P."/>
            <person name="Holroyd N.E."/>
            <person name="LoVerde P.T."/>
            <person name="Lloyd C."/>
            <person name="McQuillan J."/>
            <person name="Oliveira G."/>
            <person name="Otto T.D."/>
            <person name="Parker-Manuel S.J."/>
            <person name="Quail M.A."/>
            <person name="Wilson R.A."/>
            <person name="Zerlotini A."/>
            <person name="Dunne D.W."/>
            <person name="Berriman M."/>
        </authorList>
    </citation>
    <scope>NUCLEOTIDE SEQUENCE [LARGE SCALE GENOMIC DNA]</scope>
    <source>
        <strain evidence="13">Puerto Rican</strain>
    </source>
</reference>
<dbReference type="GO" id="GO:0005856">
    <property type="term" value="C:cytoskeleton"/>
    <property type="evidence" value="ECO:0007669"/>
    <property type="project" value="UniProtKB-SubCell"/>
</dbReference>